<evidence type="ECO:0000256" key="1">
    <source>
        <dbReference type="ARBA" id="ARBA00007125"/>
    </source>
</evidence>
<sequence>MSTNWFAAITVGSQNAILKIIDMRKQTVLEYIKAEVSIGTDIFNRGKIGLETVEETSVALEGFVSRMKEYDITESRAVAVSAIKEASNAEYVREQIRLQTGLELEWLSNSEERFLHSQAAANGTPNFNELIKEGTMLIDIGTGSIQLTVYDEGNFMFSRNIKLGPLRVRELLAELKERTSNFADLLEDFIFSKIRDYAQFAPKDVSYKHFILIGTDLLFFKRAFWEKAEDKITEAYFEALYAHILETPEKVLAKKYELSFDSISQLLPSAMLLKELLKVTKAEEILLSDAELVDGILVAEMIRRKSLTLTHDFTQDIVTSARNIALRYMTDQKHAEAVEKFAIHLFDQLKPIHGLSKRERLLLQIAAILQDIGSYIDMNNHYAHSEYIILATEILGLSTEELEMVGAIARYHSTETPSLNLHHFEKLPTESRLTTAKLTAILRLADSLDDSHQQKVTKISISLKKEQVLISVWADDDLMLEKWTFAEKSGFFEEVYGIKPHLKEKGGQK</sequence>
<dbReference type="PANTHER" id="PTHR30005">
    <property type="entry name" value="EXOPOLYPHOSPHATASE"/>
    <property type="match status" value="1"/>
</dbReference>
<dbReference type="SUPFAM" id="SSF109604">
    <property type="entry name" value="HD-domain/PDEase-like"/>
    <property type="match status" value="1"/>
</dbReference>
<name>A0A0J8GB04_9LIST</name>
<dbReference type="Pfam" id="PF21447">
    <property type="entry name" value="Ppx-GppA_III"/>
    <property type="match status" value="1"/>
</dbReference>
<dbReference type="InterPro" id="IPR003695">
    <property type="entry name" value="Ppx_GppA_N"/>
</dbReference>
<accession>A0A0J8GB04</accession>
<keyword evidence="5" id="KW-1185">Reference proteome</keyword>
<dbReference type="Gene3D" id="3.30.420.150">
    <property type="entry name" value="Exopolyphosphatase. Domain 2"/>
    <property type="match status" value="1"/>
</dbReference>
<evidence type="ECO:0000313" key="5">
    <source>
        <dbReference type="Proteomes" id="UP000052258"/>
    </source>
</evidence>
<organism evidence="4 5">
    <name type="scientific">Listeria fleischmannii 1991</name>
    <dbReference type="NCBI Taxonomy" id="1430899"/>
    <lineage>
        <taxon>Bacteria</taxon>
        <taxon>Bacillati</taxon>
        <taxon>Bacillota</taxon>
        <taxon>Bacilli</taxon>
        <taxon>Bacillales</taxon>
        <taxon>Listeriaceae</taxon>
        <taxon>Listeria</taxon>
    </lineage>
</organism>
<dbReference type="RefSeq" id="WP_007476632.1">
    <property type="nucleotide sequence ID" value="NZ_KQ130614.1"/>
</dbReference>
<dbReference type="GO" id="GO:0016462">
    <property type="term" value="F:pyrophosphatase activity"/>
    <property type="evidence" value="ECO:0007669"/>
    <property type="project" value="TreeGrafter"/>
</dbReference>
<evidence type="ECO:0000259" key="3">
    <source>
        <dbReference type="Pfam" id="PF21447"/>
    </source>
</evidence>
<dbReference type="PANTHER" id="PTHR30005:SF0">
    <property type="entry name" value="RETROGRADE REGULATION PROTEIN 2"/>
    <property type="match status" value="1"/>
</dbReference>
<evidence type="ECO:0000259" key="2">
    <source>
        <dbReference type="Pfam" id="PF02541"/>
    </source>
</evidence>
<gene>
    <name evidence="4" type="ORF">X560_1471</name>
</gene>
<dbReference type="InterPro" id="IPR050273">
    <property type="entry name" value="GppA/Ppx_hydrolase"/>
</dbReference>
<dbReference type="CDD" id="cd24006">
    <property type="entry name" value="ASKHA_NBD_PPX_GppA"/>
    <property type="match status" value="1"/>
</dbReference>
<dbReference type="Pfam" id="PF02541">
    <property type="entry name" value="Ppx-GppA"/>
    <property type="match status" value="1"/>
</dbReference>
<dbReference type="Proteomes" id="UP000052258">
    <property type="component" value="Unassembled WGS sequence"/>
</dbReference>
<dbReference type="InterPro" id="IPR043129">
    <property type="entry name" value="ATPase_NBD"/>
</dbReference>
<dbReference type="InterPro" id="IPR048950">
    <property type="entry name" value="Ppx_GppA_C"/>
</dbReference>
<dbReference type="SUPFAM" id="SSF53067">
    <property type="entry name" value="Actin-like ATPase domain"/>
    <property type="match status" value="2"/>
</dbReference>
<comment type="similarity">
    <text evidence="1">Belongs to the GppA/Ppx family.</text>
</comment>
<dbReference type="AlphaFoldDB" id="A0A0J8GB04"/>
<dbReference type="PATRIC" id="fig|1430899.3.peg.1228"/>
<feature type="domain" description="Ppx/GppA phosphatase C-terminal" evidence="3">
    <location>
        <begin position="320"/>
        <end position="468"/>
    </location>
</feature>
<feature type="domain" description="Ppx/GppA phosphatase N-terminal" evidence="2">
    <location>
        <begin position="27"/>
        <end position="301"/>
    </location>
</feature>
<dbReference type="OrthoDB" id="9814545at2"/>
<dbReference type="EMBL" id="AZHO01000012">
    <property type="protein sequence ID" value="KMT59917.1"/>
    <property type="molecule type" value="Genomic_DNA"/>
</dbReference>
<comment type="caution">
    <text evidence="4">The sequence shown here is derived from an EMBL/GenBank/DDBJ whole genome shotgun (WGS) entry which is preliminary data.</text>
</comment>
<dbReference type="Gene3D" id="3.30.420.40">
    <property type="match status" value="1"/>
</dbReference>
<evidence type="ECO:0000313" key="4">
    <source>
        <dbReference type="EMBL" id="KMT59917.1"/>
    </source>
</evidence>
<dbReference type="CDD" id="cd00077">
    <property type="entry name" value="HDc"/>
    <property type="match status" value="1"/>
</dbReference>
<dbReference type="InterPro" id="IPR003607">
    <property type="entry name" value="HD/PDEase_dom"/>
</dbReference>
<proteinExistence type="inferred from homology"/>
<dbReference type="Gene3D" id="1.10.3210.10">
    <property type="entry name" value="Hypothetical protein af1432"/>
    <property type="match status" value="1"/>
</dbReference>
<reference evidence="4 5" key="1">
    <citation type="journal article" date="2015" name="Genome Biol. Evol.">
        <title>Comparative Genomics of Listeria Sensu Lato: Genus-Wide Differences in Evolutionary Dynamics and the Progressive Gain of Complex, Potentially Pathogenicity-Related Traits through Lateral Gene Transfer.</title>
        <authorList>
            <person name="Chiara M."/>
            <person name="Caruso M."/>
            <person name="D'Erchia A.M."/>
            <person name="Manzari C."/>
            <person name="Fraccalvieri R."/>
            <person name="Goffredo E."/>
            <person name="Latorre L."/>
            <person name="Miccolupo A."/>
            <person name="Padalino I."/>
            <person name="Santagada G."/>
            <person name="Chiocco D."/>
            <person name="Pesole G."/>
            <person name="Horner D.S."/>
            <person name="Parisi A."/>
        </authorList>
    </citation>
    <scope>NUCLEOTIDE SEQUENCE [LARGE SCALE GENOMIC DNA]</scope>
    <source>
        <strain evidence="4 5">1991</strain>
    </source>
</reference>
<protein>
    <submittedName>
        <fullName evidence="4">Exopolyphosphatase</fullName>
    </submittedName>
</protein>